<protein>
    <submittedName>
        <fullName evidence="6">Gamma-interferon-inducible lysosomal thiol reductase</fullName>
    </submittedName>
</protein>
<dbReference type="PANTHER" id="PTHR13234">
    <property type="entry name" value="GAMMA-INTERFERON INDUCIBLE LYSOSOMAL THIOL REDUCTASE GILT"/>
    <property type="match status" value="1"/>
</dbReference>
<comment type="similarity">
    <text evidence="2">Belongs to the GILT family.</text>
</comment>
<dbReference type="Proteomes" id="UP000037460">
    <property type="component" value="Unassembled WGS sequence"/>
</dbReference>
<evidence type="ECO:0000313" key="7">
    <source>
        <dbReference type="Proteomes" id="UP000037460"/>
    </source>
</evidence>
<organism evidence="6 7">
    <name type="scientific">Chrysochromulina tobinii</name>
    <dbReference type="NCBI Taxonomy" id="1460289"/>
    <lineage>
        <taxon>Eukaryota</taxon>
        <taxon>Haptista</taxon>
        <taxon>Haptophyta</taxon>
        <taxon>Prymnesiophyceae</taxon>
        <taxon>Prymnesiales</taxon>
        <taxon>Chrysochromulinaceae</taxon>
        <taxon>Chrysochromulina</taxon>
    </lineage>
</organism>
<dbReference type="OrthoDB" id="191451at2759"/>
<comment type="subcellular location">
    <subcellularLocation>
        <location evidence="1">Secreted</location>
    </subcellularLocation>
</comment>
<dbReference type="InterPro" id="IPR004911">
    <property type="entry name" value="Interferon-induced_GILT"/>
</dbReference>
<dbReference type="PANTHER" id="PTHR13234:SF8">
    <property type="entry name" value="GAMMA-INTERFERON-INDUCIBLE LYSOSOMAL THIOL REDUCTASE"/>
    <property type="match status" value="1"/>
</dbReference>
<dbReference type="GO" id="GO:0016671">
    <property type="term" value="F:oxidoreductase activity, acting on a sulfur group of donors, disulfide as acceptor"/>
    <property type="evidence" value="ECO:0007669"/>
    <property type="project" value="InterPro"/>
</dbReference>
<dbReference type="AlphaFoldDB" id="A0A0M0JCC3"/>
<keyword evidence="5" id="KW-0325">Glycoprotein</keyword>
<dbReference type="GO" id="GO:0005576">
    <property type="term" value="C:extracellular region"/>
    <property type="evidence" value="ECO:0007669"/>
    <property type="project" value="UniProtKB-SubCell"/>
</dbReference>
<keyword evidence="4" id="KW-0732">Signal</keyword>
<evidence type="ECO:0000256" key="4">
    <source>
        <dbReference type="ARBA" id="ARBA00022729"/>
    </source>
</evidence>
<evidence type="ECO:0000256" key="5">
    <source>
        <dbReference type="ARBA" id="ARBA00023180"/>
    </source>
</evidence>
<evidence type="ECO:0000256" key="1">
    <source>
        <dbReference type="ARBA" id="ARBA00004613"/>
    </source>
</evidence>
<sequence>MVPYGNSRTTGGKTTCQHGENECIADSIEQCAIDIYPEFTKHYPFLYCMEGHGSNMLKYTEECSKTAGLNYTQIEACSNDAARVVALQARFAAMTPSDHKYTPWILVNGVLSKSDGDKLLDEVCTAYTGTWPAGCNTVLRETNQKCSADW</sequence>
<evidence type="ECO:0000256" key="2">
    <source>
        <dbReference type="ARBA" id="ARBA00005679"/>
    </source>
</evidence>
<comment type="caution">
    <text evidence="6">The sequence shown here is derived from an EMBL/GenBank/DDBJ whole genome shotgun (WGS) entry which is preliminary data.</text>
</comment>
<gene>
    <name evidence="6" type="ORF">Ctob_007259</name>
</gene>
<evidence type="ECO:0000313" key="6">
    <source>
        <dbReference type="EMBL" id="KOO23873.1"/>
    </source>
</evidence>
<name>A0A0M0JCC3_9EUKA</name>
<reference evidence="7" key="1">
    <citation type="journal article" date="2015" name="PLoS Genet.">
        <title>Genome Sequence and Transcriptome Analyses of Chrysochromulina tobin: Metabolic Tools for Enhanced Algal Fitness in the Prominent Order Prymnesiales (Haptophyceae).</title>
        <authorList>
            <person name="Hovde B.T."/>
            <person name="Deodato C.R."/>
            <person name="Hunsperger H.M."/>
            <person name="Ryken S.A."/>
            <person name="Yost W."/>
            <person name="Jha R.K."/>
            <person name="Patterson J."/>
            <person name="Monnat R.J. Jr."/>
            <person name="Barlow S.B."/>
            <person name="Starkenburg S.R."/>
            <person name="Cattolico R.A."/>
        </authorList>
    </citation>
    <scope>NUCLEOTIDE SEQUENCE</scope>
    <source>
        <strain evidence="7">CCMP291</strain>
    </source>
</reference>
<proteinExistence type="inferred from homology"/>
<keyword evidence="3" id="KW-0964">Secreted</keyword>
<dbReference type="Pfam" id="PF03227">
    <property type="entry name" value="GILT"/>
    <property type="match status" value="1"/>
</dbReference>
<dbReference type="EMBL" id="JWZX01003150">
    <property type="protein sequence ID" value="KOO23873.1"/>
    <property type="molecule type" value="Genomic_DNA"/>
</dbReference>
<accession>A0A0M0JCC3</accession>
<keyword evidence="7" id="KW-1185">Reference proteome</keyword>
<evidence type="ECO:0000256" key="3">
    <source>
        <dbReference type="ARBA" id="ARBA00022525"/>
    </source>
</evidence>